<organism evidence="2 3">
    <name type="scientific">Bodo saltans</name>
    <name type="common">Flagellated protozoan</name>
    <dbReference type="NCBI Taxonomy" id="75058"/>
    <lineage>
        <taxon>Eukaryota</taxon>
        <taxon>Discoba</taxon>
        <taxon>Euglenozoa</taxon>
        <taxon>Kinetoplastea</taxon>
        <taxon>Metakinetoplastina</taxon>
        <taxon>Eubodonida</taxon>
        <taxon>Bodonidae</taxon>
        <taxon>Bodo</taxon>
    </lineage>
</organism>
<dbReference type="InterPro" id="IPR011047">
    <property type="entry name" value="Quinoprotein_ADH-like_sf"/>
</dbReference>
<dbReference type="EMBL" id="CYKH01001008">
    <property type="protein sequence ID" value="CUG77649.1"/>
    <property type="molecule type" value="Genomic_DNA"/>
</dbReference>
<dbReference type="SUPFAM" id="SSF50998">
    <property type="entry name" value="Quinoprotein alcohol dehydrogenase-like"/>
    <property type="match status" value="1"/>
</dbReference>
<reference evidence="3" key="1">
    <citation type="submission" date="2015-09" db="EMBL/GenBank/DDBJ databases">
        <authorList>
            <consortium name="Pathogen Informatics"/>
        </authorList>
    </citation>
    <scope>NUCLEOTIDE SEQUENCE [LARGE SCALE GENOMIC DNA]</scope>
    <source>
        <strain evidence="3">Lake Konstanz</strain>
    </source>
</reference>
<keyword evidence="1" id="KW-0732">Signal</keyword>
<feature type="non-terminal residue" evidence="2">
    <location>
        <position position="1555"/>
    </location>
</feature>
<proteinExistence type="predicted"/>
<keyword evidence="3" id="KW-1185">Reference proteome</keyword>
<sequence>MRFATIFFIAVALAPAISLAEPVVNAPLMPIVNYFSAGNGSGGPVVSAVLIGDFAFTADSTGVWGMNVNNAANTKPAFYDAQTGVTQMWAWCKSWANTSSCSLHVIAGSDLVLYKMNDIAVWRAASFRTFQATFDIISDSPLTPSYMYPVVLPSEDGTSAFFVLGTRNTTYVWYYDWYDPNFTPPPSTVYAFDVQDLRIVWLTTINSASTNFQMANCSDYVWIIAQNQSNPGANYYNRTTVLTLHRNNGRLRDDFSVHTTMANTVATISVASGQFMFLGTSSYLSYGYVNGTMIASHFTAFVPCHGMPYAPVLINSTWYAICGSLVEMWDSETGVRKDPFVSSDPISSFAFNSETQEFVLSGGNTVYVGDASGIHELIELPDPWFGGNQGPATCTGARFNPSSSELSSSAERHVVHLSYKGYSSGTVLAMNYRSGEVTSQASANVQPVGPALVNSRNNRLCVASSSGSILQCYAFVSSEQQVSNDTNLYVSNTGLYPFAFSFVLNETSGVVYYIPNTGGIFILEKNGEIRWVADNYNYWGFSTSRKPLIVGQYILMNGNSGELIVYNSQNHAWNASTSSIFLIGAFDPNIEPTLFGSIAIAYQAYPWDGLWIYVIDLKNPSNVVTIDVSSPRTASGTVVIGASTLLAITGESVIKGFNIFDLPGPTADYYPYYQQVNPNSQMFEVNSSQSNIASIISPLVAFNDQAYFVARSGNINVVFSVNATGFLRKIGVVAEFNSTAEYKTLLIKRSGVFTAPTIVVAGQRSVSAYNLTSWAKQFEYNSGPTTTIARTFGTPAVLDNGAFCFYETRPDQSTAFVALFGCGTASWRISTSSIPNGEPLTDGYQIFFPGRGPYLTAAHAQTGAITSTIGYGSQAIDGFMIFPSSNTTTTVIAATDATIMLTMQIPRLAPPLLVKTCAAQYCSMSSHTYFANVPTQCGNAALSCSQSYCSCLGGRWGDMYDSSNIVVQCGLSAAQVSAARFESCYSTAISCLTNAALDVYVSGIPETTADVCQRWAASISLDYALYYNATRQAINASQQSTNLWQACNYTACMDSSTLLSGAAPSLMFCTFAAVTRTPNYVPCVYTCPDLTCAASLAKCACTSRAIVLNLTIVANYELTAVLPTSRLQITAGACAPNLPPANYGSRDVRCPQWSCSDFSFTSSLQFTWSVASSALVQVLRSTGSTLSIPANFLAPGTYSVTVIATGLLSTQWLSTVFPVTVVAIDPSVRISGPTRVSSLNPFDLTVVVSNAASSSSYNWTCTSLTTDAQCPNLTNSTASALHVAAGAPVGRFTITYQYVANGKTATAATTIDIAADDIPIVKVQQALGGGIASSSSSFGVNAFAYTQQIAVSSTVDFSSGNYTRSWSVNGVIMASSGNATLSIAASTLLTTTVSDAKAGDYVLNVITLTATSQSNANIAGNASVTVVVLEPVGASLSVAKQGDTAATSAQSLTDSLAFTTSLTPSLTISTVPFAASLQTAVVYFTPVSGGALSLLTQLSGDGSALVGKAPLIPGNSTSAVVVTFGLQVSLNGIVVATANATFGITRGDLATIASS</sequence>
<accession>A0A0S4J792</accession>
<evidence type="ECO:0000256" key="1">
    <source>
        <dbReference type="SAM" id="SignalP"/>
    </source>
</evidence>
<feature type="signal peptide" evidence="1">
    <location>
        <begin position="1"/>
        <end position="20"/>
    </location>
</feature>
<evidence type="ECO:0000313" key="2">
    <source>
        <dbReference type="EMBL" id="CUG77649.1"/>
    </source>
</evidence>
<feature type="chain" id="PRO_5006621986" evidence="1">
    <location>
        <begin position="21"/>
        <end position="1555"/>
    </location>
</feature>
<evidence type="ECO:0000313" key="3">
    <source>
        <dbReference type="Proteomes" id="UP000051952"/>
    </source>
</evidence>
<dbReference type="Proteomes" id="UP000051952">
    <property type="component" value="Unassembled WGS sequence"/>
</dbReference>
<name>A0A0S4J792_BODSA</name>
<gene>
    <name evidence="2" type="ORF">BSAL_85525</name>
</gene>
<dbReference type="VEuPathDB" id="TriTrypDB:BSAL_85525"/>
<protein>
    <submittedName>
        <fullName evidence="2">GPI-anchored surface protein, putative</fullName>
    </submittedName>
</protein>